<reference evidence="2" key="1">
    <citation type="submission" date="2016-11" db="UniProtKB">
        <authorList>
            <consortium name="WormBaseParasite"/>
        </authorList>
    </citation>
    <scope>IDENTIFICATION</scope>
</reference>
<dbReference type="AlphaFoldDB" id="A0A1I7YMF1"/>
<evidence type="ECO:0000313" key="2">
    <source>
        <dbReference type="WBParaSite" id="L893_g17793.t1"/>
    </source>
</evidence>
<dbReference type="Proteomes" id="UP000095287">
    <property type="component" value="Unplaced"/>
</dbReference>
<accession>A0A1I7YMF1</accession>
<dbReference type="WBParaSite" id="L893_g17793.t1">
    <property type="protein sequence ID" value="L893_g17793.t1"/>
    <property type="gene ID" value="L893_g17793"/>
</dbReference>
<sequence length="90" mass="10408">MDGEDRRRHEKELLAFYTEQMNMNLAIHDVSTRLDFDKVCASYKNSLNYAILQMIMTVVTNPKDDVPADGEVEGPLTKRLRALVEDMYLL</sequence>
<name>A0A1I7YMF1_9BILA</name>
<organism evidence="1 2">
    <name type="scientific">Steinernema glaseri</name>
    <dbReference type="NCBI Taxonomy" id="37863"/>
    <lineage>
        <taxon>Eukaryota</taxon>
        <taxon>Metazoa</taxon>
        <taxon>Ecdysozoa</taxon>
        <taxon>Nematoda</taxon>
        <taxon>Chromadorea</taxon>
        <taxon>Rhabditida</taxon>
        <taxon>Tylenchina</taxon>
        <taxon>Panagrolaimomorpha</taxon>
        <taxon>Strongyloidoidea</taxon>
        <taxon>Steinernematidae</taxon>
        <taxon>Steinernema</taxon>
    </lineage>
</organism>
<protein>
    <submittedName>
        <fullName evidence="2">Vacuolar protein sorting-associated protein 28 homolog</fullName>
    </submittedName>
</protein>
<proteinExistence type="predicted"/>
<evidence type="ECO:0000313" key="1">
    <source>
        <dbReference type="Proteomes" id="UP000095287"/>
    </source>
</evidence>
<keyword evidence="1" id="KW-1185">Reference proteome</keyword>